<proteinExistence type="predicted"/>
<evidence type="ECO:0000256" key="1">
    <source>
        <dbReference type="SAM" id="MobiDB-lite"/>
    </source>
</evidence>
<sequence length="248" mass="25150">MVQLSGNNAPPPTNAGSSSPNSCAEIAELLSRLQFDPPQLQELFVALTNIATSVTKAPDNETYDVINADDVSRNVSSKGTGDENTDATSRLPTTAAPSTVAAEDVVASPSAASDGESVTASTASDTDSVPGAPIVSAAPPADVSVGTTVVAAPPVVVAPAAPVSIAAPAATSTTRVFNGVSYQYPATGGSGPFYLVTRGRDIGVFVGWENTSPLITRVSASVSFRIPSAEEGRVRMENSIAAGFARRL</sequence>
<feature type="region of interest" description="Disordered" evidence="1">
    <location>
        <begin position="1"/>
        <end position="21"/>
    </location>
</feature>
<dbReference type="OrthoDB" id="3270804at2759"/>
<organism evidence="2 3">
    <name type="scientific">Laccaria amethystina LaAM-08-1</name>
    <dbReference type="NCBI Taxonomy" id="1095629"/>
    <lineage>
        <taxon>Eukaryota</taxon>
        <taxon>Fungi</taxon>
        <taxon>Dikarya</taxon>
        <taxon>Basidiomycota</taxon>
        <taxon>Agaricomycotina</taxon>
        <taxon>Agaricomycetes</taxon>
        <taxon>Agaricomycetidae</taxon>
        <taxon>Agaricales</taxon>
        <taxon>Agaricineae</taxon>
        <taxon>Hydnangiaceae</taxon>
        <taxon>Laccaria</taxon>
    </lineage>
</organism>
<evidence type="ECO:0000313" key="2">
    <source>
        <dbReference type="EMBL" id="KIJ93781.1"/>
    </source>
</evidence>
<dbReference type="STRING" id="1095629.A0A0C9X827"/>
<dbReference type="Proteomes" id="UP000054477">
    <property type="component" value="Unassembled WGS sequence"/>
</dbReference>
<dbReference type="AlphaFoldDB" id="A0A0C9X827"/>
<reference evidence="2 3" key="1">
    <citation type="submission" date="2014-04" db="EMBL/GenBank/DDBJ databases">
        <authorList>
            <consortium name="DOE Joint Genome Institute"/>
            <person name="Kuo A."/>
            <person name="Kohler A."/>
            <person name="Nagy L.G."/>
            <person name="Floudas D."/>
            <person name="Copeland A."/>
            <person name="Barry K.W."/>
            <person name="Cichocki N."/>
            <person name="Veneault-Fourrey C."/>
            <person name="LaButti K."/>
            <person name="Lindquist E.A."/>
            <person name="Lipzen A."/>
            <person name="Lundell T."/>
            <person name="Morin E."/>
            <person name="Murat C."/>
            <person name="Sun H."/>
            <person name="Tunlid A."/>
            <person name="Henrissat B."/>
            <person name="Grigoriev I.V."/>
            <person name="Hibbett D.S."/>
            <person name="Martin F."/>
            <person name="Nordberg H.P."/>
            <person name="Cantor M.N."/>
            <person name="Hua S.X."/>
        </authorList>
    </citation>
    <scope>NUCLEOTIDE SEQUENCE [LARGE SCALE GENOMIC DNA]</scope>
    <source>
        <strain evidence="2 3">LaAM-08-1</strain>
    </source>
</reference>
<protein>
    <submittedName>
        <fullName evidence="2">Uncharacterized protein</fullName>
    </submittedName>
</protein>
<evidence type="ECO:0000313" key="3">
    <source>
        <dbReference type="Proteomes" id="UP000054477"/>
    </source>
</evidence>
<name>A0A0C9X827_9AGAR</name>
<accession>A0A0C9X827</accession>
<dbReference type="HOGENOM" id="CLU_099511_0_0_1"/>
<feature type="region of interest" description="Disordered" evidence="1">
    <location>
        <begin position="72"/>
        <end position="133"/>
    </location>
</feature>
<gene>
    <name evidence="2" type="ORF">K443DRAFT_111531</name>
</gene>
<keyword evidence="3" id="KW-1185">Reference proteome</keyword>
<feature type="compositionally biased region" description="Low complexity" evidence="1">
    <location>
        <begin position="117"/>
        <end position="129"/>
    </location>
</feature>
<dbReference type="EMBL" id="KN838825">
    <property type="protein sequence ID" value="KIJ93781.1"/>
    <property type="molecule type" value="Genomic_DNA"/>
</dbReference>
<reference evidence="3" key="2">
    <citation type="submission" date="2015-01" db="EMBL/GenBank/DDBJ databases">
        <title>Evolutionary Origins and Diversification of the Mycorrhizal Mutualists.</title>
        <authorList>
            <consortium name="DOE Joint Genome Institute"/>
            <consortium name="Mycorrhizal Genomics Consortium"/>
            <person name="Kohler A."/>
            <person name="Kuo A."/>
            <person name="Nagy L.G."/>
            <person name="Floudas D."/>
            <person name="Copeland A."/>
            <person name="Barry K.W."/>
            <person name="Cichocki N."/>
            <person name="Veneault-Fourrey C."/>
            <person name="LaButti K."/>
            <person name="Lindquist E.A."/>
            <person name="Lipzen A."/>
            <person name="Lundell T."/>
            <person name="Morin E."/>
            <person name="Murat C."/>
            <person name="Riley R."/>
            <person name="Ohm R."/>
            <person name="Sun H."/>
            <person name="Tunlid A."/>
            <person name="Henrissat B."/>
            <person name="Grigoriev I.V."/>
            <person name="Hibbett D.S."/>
            <person name="Martin F."/>
        </authorList>
    </citation>
    <scope>NUCLEOTIDE SEQUENCE [LARGE SCALE GENOMIC DNA]</scope>
    <source>
        <strain evidence="3">LaAM-08-1</strain>
    </source>
</reference>
<feature type="compositionally biased region" description="Polar residues" evidence="1">
    <location>
        <begin position="86"/>
        <end position="97"/>
    </location>
</feature>